<evidence type="ECO:0008006" key="4">
    <source>
        <dbReference type="Google" id="ProtNLM"/>
    </source>
</evidence>
<dbReference type="EMBL" id="JANCLU010000008">
    <property type="protein sequence ID" value="MCP8938908.1"/>
    <property type="molecule type" value="Genomic_DNA"/>
</dbReference>
<organism evidence="2 3">
    <name type="scientific">Alsobacter ponti</name>
    <dbReference type="NCBI Taxonomy" id="2962936"/>
    <lineage>
        <taxon>Bacteria</taxon>
        <taxon>Pseudomonadati</taxon>
        <taxon>Pseudomonadota</taxon>
        <taxon>Alphaproteobacteria</taxon>
        <taxon>Hyphomicrobiales</taxon>
        <taxon>Alsobacteraceae</taxon>
        <taxon>Alsobacter</taxon>
    </lineage>
</organism>
<keyword evidence="1" id="KW-0472">Membrane</keyword>
<evidence type="ECO:0000313" key="2">
    <source>
        <dbReference type="EMBL" id="MCP8938908.1"/>
    </source>
</evidence>
<feature type="transmembrane region" description="Helical" evidence="1">
    <location>
        <begin position="58"/>
        <end position="78"/>
    </location>
</feature>
<keyword evidence="1" id="KW-1133">Transmembrane helix</keyword>
<comment type="caution">
    <text evidence="2">The sequence shown here is derived from an EMBL/GenBank/DDBJ whole genome shotgun (WGS) entry which is preliminary data.</text>
</comment>
<keyword evidence="3" id="KW-1185">Reference proteome</keyword>
<accession>A0ABT1LCV5</accession>
<reference evidence="2 3" key="1">
    <citation type="submission" date="2022-07" db="EMBL/GenBank/DDBJ databases">
        <authorList>
            <person name="Li W.-J."/>
            <person name="Deng Q.-Q."/>
        </authorList>
    </citation>
    <scope>NUCLEOTIDE SEQUENCE [LARGE SCALE GENOMIC DNA]</scope>
    <source>
        <strain evidence="2 3">SYSU M60028</strain>
    </source>
</reference>
<evidence type="ECO:0000313" key="3">
    <source>
        <dbReference type="Proteomes" id="UP001205890"/>
    </source>
</evidence>
<protein>
    <recommendedName>
        <fullName evidence="4">DUF3040 domain-containing protein</fullName>
    </recommendedName>
</protein>
<evidence type="ECO:0000256" key="1">
    <source>
        <dbReference type="SAM" id="Phobius"/>
    </source>
</evidence>
<keyword evidence="1" id="KW-0812">Transmembrane</keyword>
<gene>
    <name evidence="2" type="ORF">NK718_10310</name>
</gene>
<name>A0ABT1LCV5_9HYPH</name>
<sequence>MPHLRADALVDDAAGMARLAAVLDSDPRCRALRAEVRARLSEDGGMARRVGAHFGLEIGLPLGIGLLATLCAAALWLAGAPTFI</sequence>
<dbReference type="RefSeq" id="WP_254741397.1">
    <property type="nucleotide sequence ID" value="NZ_JANCLU010000008.1"/>
</dbReference>
<dbReference type="Proteomes" id="UP001205890">
    <property type="component" value="Unassembled WGS sequence"/>
</dbReference>
<proteinExistence type="predicted"/>